<gene>
    <name evidence="2" type="ORF">D2L64_25855</name>
</gene>
<dbReference type="SUPFAM" id="SSF52540">
    <property type="entry name" value="P-loop containing nucleoside triphosphate hydrolases"/>
    <property type="match status" value="1"/>
</dbReference>
<organism evidence="2 3">
    <name type="scientific">Micromonospora radicis</name>
    <dbReference type="NCBI Taxonomy" id="1894971"/>
    <lineage>
        <taxon>Bacteria</taxon>
        <taxon>Bacillati</taxon>
        <taxon>Actinomycetota</taxon>
        <taxon>Actinomycetes</taxon>
        <taxon>Micromonosporales</taxon>
        <taxon>Micromonosporaceae</taxon>
        <taxon>Micromonospora</taxon>
    </lineage>
</organism>
<dbReference type="InterPro" id="IPR027417">
    <property type="entry name" value="P-loop_NTPase"/>
</dbReference>
<evidence type="ECO:0000259" key="1">
    <source>
        <dbReference type="Pfam" id="PF13191"/>
    </source>
</evidence>
<dbReference type="Gene3D" id="1.25.40.10">
    <property type="entry name" value="Tetratricopeptide repeat domain"/>
    <property type="match status" value="1"/>
</dbReference>
<reference evidence="2 3" key="1">
    <citation type="submission" date="2018-08" db="EMBL/GenBank/DDBJ databases">
        <title>Jishengella sp. nov., isolated from a root of Azadirachta indica A. Juss. var. siamensis Valenton.</title>
        <authorList>
            <person name="Kuncharoen N."/>
            <person name="Tanasupawat S."/>
            <person name="Kudo T."/>
            <person name="Ohkuma M."/>
        </authorList>
    </citation>
    <scope>NUCLEOTIDE SEQUENCE [LARGE SCALE GENOMIC DNA]</scope>
    <source>
        <strain evidence="2 3">AZ1-13</strain>
    </source>
</reference>
<feature type="domain" description="Orc1-like AAA ATPase" evidence="1">
    <location>
        <begin position="639"/>
        <end position="753"/>
    </location>
</feature>
<accession>A0A418MN02</accession>
<dbReference type="Proteomes" id="UP000283832">
    <property type="component" value="Unassembled WGS sequence"/>
</dbReference>
<evidence type="ECO:0000313" key="2">
    <source>
        <dbReference type="EMBL" id="RIV31341.1"/>
    </source>
</evidence>
<dbReference type="InterPro" id="IPR011009">
    <property type="entry name" value="Kinase-like_dom_sf"/>
</dbReference>
<dbReference type="SUPFAM" id="SSF56112">
    <property type="entry name" value="Protein kinase-like (PK-like)"/>
    <property type="match status" value="1"/>
</dbReference>
<name>A0A418MN02_9ACTN</name>
<sequence length="1424" mass="157989">MRTCPPCAERPTARRRRYRMAPTVDPLAAFLGTEVALALRRWARAGGGIVELPDHKWSASGFTGAVVTAILFKVRQPGGGWLSRKQIIKVIPAGKEWETGLHELAWEQNTEFAEHYLVRQLGRPCEVGDGRYIMFQDIAGDLLDYRPIDQLSPEMQEAGCGAVARLVLTEWNGDRWPDRVMLDRDAVDNYLRHELREPIERIERWADEHGLVRPGDEHVGVDRLPNPVAMVRSGLSVRHVVIQYMYGLSHGDLHRGNILVPDALPLETNRIRVVDLAAFDPAAPLTRDLVALCLSAAAAELGVTPEASASEELVHLLLAGTGEPSGPERTGKILRAVLRAAGQPTPFRVEWRAQYLLSLLAGALAHTTYRNHSDAVQRWFFHVATRAGAEFLRFVEERDMVPAEPETDEKPEQVIVSLVSAAADRAAAYDLQHRLGDVAKVRALNWTIHVLRHREEAGESPRRGLSRPDVVVVLLSERSTIDPGCKREIKAALTGAIDLIGFRTDGIEVPHDDLRDAPVLDCGDEGFANLVGRITEISMQGRVGRMLEEKLSRTEAEEQRADGAQRRRLAIHNREQRVRLEDELRRRRAAGRRRDVVRPADLTEETVSDSRVRLVNQAPFVPAAEFHDRVSEKHRVEEAIADASTRVVVVHGVAGVGKTAFAAELRRRLAAREAEAEADAVVYLSADGYRSINVAVVLADLARALPESSGRARLEERLNDPVEWREKLTDVLAALRNTPVVVILDAAEHLLDDGAFQDRELGALVMELAGRPGHATTLVLTVAGGRPQQLRRDLPANVRFVPMNPLPFDDAIALLIALDRGAALALYRMEPGDRQRAYMLSQGNPRILELLVGVLRQEPGTPVPRLLDELERVPLPDVEATLLEATFSNLDRTQQRVVQALAVYGRPVPPEAVDFLLAALVPGVDSAPILRGLHERRVAHHDHGHYFLPPAESDRVVRGLKRGDLDDHRRVPLPFTRFAMWHHAARYFEEGRVARVRSLLDLRPAFSEIDLRIRAWDCRRAYEVMNTIEDYHLRRWGQSNALLEWRRAVRGRIGDDTEEANNRRRIVAALQQQERIEDALVELAEARRKCSWFGAPKARLMLDIQLATVRFEAGEFSHAARLFRRQVWQCRILGRRRELVIVRADLALCLARTGHHASALRAFSTALANARALLDTVERDRILPLLLIDYAWALGQIGEPRSALALLQEGAAVASGAATEDEVALGLCFNGEAAVHIDSDAASEAVEPARRAAELGVRTRDPRLIRQANLNLGLAYLCLGGRDDEALVAAEVSARLDSGDRAVGANGLLGIAAFRQRMRDRARLAFLTSRDGASERIGREPGDYLAWEAKGLASFGLALIEESQRRRRLAEAGEAFERARQITSARGAVNRSTALLGAFGERADDDLVAAMTAVARGSASPFSY</sequence>
<evidence type="ECO:0000313" key="3">
    <source>
        <dbReference type="Proteomes" id="UP000283832"/>
    </source>
</evidence>
<dbReference type="InterPro" id="IPR041664">
    <property type="entry name" value="AAA_16"/>
</dbReference>
<dbReference type="InterPro" id="IPR011990">
    <property type="entry name" value="TPR-like_helical_dom_sf"/>
</dbReference>
<protein>
    <submittedName>
        <fullName evidence="2">NACHT domain-containing protein</fullName>
    </submittedName>
</protein>
<dbReference type="EMBL" id="QXEC01000043">
    <property type="protein sequence ID" value="RIV31341.1"/>
    <property type="molecule type" value="Genomic_DNA"/>
</dbReference>
<keyword evidence="3" id="KW-1185">Reference proteome</keyword>
<dbReference type="Gene3D" id="3.40.50.300">
    <property type="entry name" value="P-loop containing nucleotide triphosphate hydrolases"/>
    <property type="match status" value="1"/>
</dbReference>
<dbReference type="SUPFAM" id="SSF48452">
    <property type="entry name" value="TPR-like"/>
    <property type="match status" value="1"/>
</dbReference>
<comment type="caution">
    <text evidence="2">The sequence shown here is derived from an EMBL/GenBank/DDBJ whole genome shotgun (WGS) entry which is preliminary data.</text>
</comment>
<dbReference type="Pfam" id="PF13191">
    <property type="entry name" value="AAA_16"/>
    <property type="match status" value="1"/>
</dbReference>
<proteinExistence type="predicted"/>